<feature type="region of interest" description="Disordered" evidence="2">
    <location>
        <begin position="581"/>
        <end position="601"/>
    </location>
</feature>
<evidence type="ECO:0000256" key="2">
    <source>
        <dbReference type="SAM" id="MobiDB-lite"/>
    </source>
</evidence>
<keyword evidence="1" id="KW-0677">Repeat</keyword>
<dbReference type="InterPro" id="IPR025139">
    <property type="entry name" value="DUF4062"/>
</dbReference>
<dbReference type="Gene3D" id="3.40.50.300">
    <property type="entry name" value="P-loop containing nucleotide triphosphate hydrolases"/>
    <property type="match status" value="1"/>
</dbReference>
<dbReference type="GeneID" id="100373660"/>
<evidence type="ECO:0000313" key="5">
    <source>
        <dbReference type="Proteomes" id="UP000694865"/>
    </source>
</evidence>
<evidence type="ECO:0000256" key="1">
    <source>
        <dbReference type="ARBA" id="ARBA00022737"/>
    </source>
</evidence>
<gene>
    <name evidence="6" type="primary">LOC100373660</name>
</gene>
<dbReference type="InterPro" id="IPR051191">
    <property type="entry name" value="DCAF12"/>
</dbReference>
<dbReference type="Pfam" id="PF13271">
    <property type="entry name" value="DUF4062"/>
    <property type="match status" value="1"/>
</dbReference>
<dbReference type="Proteomes" id="UP000694865">
    <property type="component" value="Unplaced"/>
</dbReference>
<keyword evidence="5" id="KW-1185">Reference proteome</keyword>
<evidence type="ECO:0000259" key="3">
    <source>
        <dbReference type="Pfam" id="PF13191"/>
    </source>
</evidence>
<feature type="domain" description="DUF4062" evidence="4">
    <location>
        <begin position="45"/>
        <end position="134"/>
    </location>
</feature>
<dbReference type="SUPFAM" id="SSF52540">
    <property type="entry name" value="P-loop containing nucleoside triphosphate hydrolases"/>
    <property type="match status" value="1"/>
</dbReference>
<feature type="domain" description="Orc1-like AAA ATPase" evidence="3">
    <location>
        <begin position="288"/>
        <end position="434"/>
    </location>
</feature>
<feature type="compositionally biased region" description="Basic and acidic residues" evidence="2">
    <location>
        <begin position="589"/>
        <end position="601"/>
    </location>
</feature>
<name>A0ABM0M544_SACKO</name>
<sequence>MGCGASNASSYQYDVGQTWSEVKKTVKKRPRKKLVIKRSGWKTIRIFVSSTFRDFQAEREILVKEVFPDLRVWCEKRRLYLVDCDLRWGVPKDTTTEETLRTCLGEIDRCYADNVMPFFLNLTSERCGWVPNRSEVPQSVIDEYRWVMGLSVTEMEIIHGAYRVDNPNSLFLIRDASFLDTVPDEQRPIFVDANPIAPVKLKMLKDVLLNKFHKNQVHHYHCEFDGINPDDDRVHLKGLGNGFKQKVYDFFKQRIEEQYPLENITLDPYQLAREAHESFMKSRTAIVLGRNEILQQIEDYITGVGIDKPLIILGGPGMGKSSITAKVADEAEARALKKQIPGGGDSGWCVFYHFVGAVPGSTDPERALKRLLKELGVVNEATMPSDMESTCQMVCGVLSNPNTKPTILIIDALNQFDDDKMSSILSWLPRRLAPQIRIIMSMIDETPPHKRLHERTNPPEEVYVTPLDMQSRVEIVTEILGSYNKRLDKEQMNNLLAKESSQNPLWLAIACEELRVYGVFHRMNEKIDSLADGLLDLLAQVLKRFEEENGGYLLVATLCLLEASATGLLETELLDILGDEDNLMPPEPSEEKGVSGDAKDKEEKTFPLAPFKWAAVYRALKPLLRPFGDSGEGRLDFYHRSLSKAVRHMYFLNDDGNEDDDDSRDIST</sequence>
<dbReference type="InterPro" id="IPR027417">
    <property type="entry name" value="P-loop_NTPase"/>
</dbReference>
<dbReference type="Pfam" id="PF13191">
    <property type="entry name" value="AAA_16"/>
    <property type="match status" value="1"/>
</dbReference>
<evidence type="ECO:0000313" key="6">
    <source>
        <dbReference type="RefSeq" id="XP_006815135.1"/>
    </source>
</evidence>
<proteinExistence type="predicted"/>
<dbReference type="RefSeq" id="XP_006815135.1">
    <property type="nucleotide sequence ID" value="XM_006815072.1"/>
</dbReference>
<organism evidence="5 6">
    <name type="scientific">Saccoglossus kowalevskii</name>
    <name type="common">Acorn worm</name>
    <dbReference type="NCBI Taxonomy" id="10224"/>
    <lineage>
        <taxon>Eukaryota</taxon>
        <taxon>Metazoa</taxon>
        <taxon>Hemichordata</taxon>
        <taxon>Enteropneusta</taxon>
        <taxon>Harrimaniidae</taxon>
        <taxon>Saccoglossus</taxon>
    </lineage>
</organism>
<accession>A0ABM0M544</accession>
<dbReference type="InterPro" id="IPR041664">
    <property type="entry name" value="AAA_16"/>
</dbReference>
<dbReference type="PANTHER" id="PTHR19860">
    <property type="entry name" value="DDB1- AND CUL4-ASSOCIATED FACTOR 12-RELATED"/>
    <property type="match status" value="1"/>
</dbReference>
<evidence type="ECO:0000259" key="4">
    <source>
        <dbReference type="Pfam" id="PF13271"/>
    </source>
</evidence>
<protein>
    <submittedName>
        <fullName evidence="6">Telomerase protein component 1-like</fullName>
    </submittedName>
</protein>
<dbReference type="PANTHER" id="PTHR19860:SF14">
    <property type="entry name" value="DUF4062 DOMAIN-CONTAINING PROTEIN"/>
    <property type="match status" value="1"/>
</dbReference>
<reference evidence="6" key="1">
    <citation type="submission" date="2025-08" db="UniProtKB">
        <authorList>
            <consortium name="RefSeq"/>
        </authorList>
    </citation>
    <scope>IDENTIFICATION</scope>
    <source>
        <tissue evidence="6">Testes</tissue>
    </source>
</reference>